<evidence type="ECO:0000256" key="6">
    <source>
        <dbReference type="ARBA" id="ARBA00023098"/>
    </source>
</evidence>
<dbReference type="Pfam" id="PF01467">
    <property type="entry name" value="CTP_transf_like"/>
    <property type="match status" value="1"/>
</dbReference>
<evidence type="ECO:0000259" key="12">
    <source>
        <dbReference type="Pfam" id="PF01467"/>
    </source>
</evidence>
<keyword evidence="6" id="KW-0443">Lipid metabolism</keyword>
<dbReference type="InterPro" id="IPR044608">
    <property type="entry name" value="Ect1/PCYT2"/>
</dbReference>
<evidence type="ECO:0000256" key="3">
    <source>
        <dbReference type="ARBA" id="ARBA00022516"/>
    </source>
</evidence>
<dbReference type="EC" id="2.7.7.14" evidence="10"/>
<proteinExistence type="inferred from homology"/>
<evidence type="ECO:0000256" key="8">
    <source>
        <dbReference type="ARBA" id="ARBA00023264"/>
    </source>
</evidence>
<dbReference type="EMBL" id="JMTM01000065">
    <property type="protein sequence ID" value="OAZ03097.1"/>
    <property type="molecule type" value="Genomic_DNA"/>
</dbReference>
<comment type="caution">
    <text evidence="13">The sequence shown here is derived from an EMBL/GenBank/DDBJ whole genome shotgun (WGS) entry which is preliminary data.</text>
</comment>
<dbReference type="PANTHER" id="PTHR45780:SF2">
    <property type="entry name" value="ETHANOLAMINE-PHOSPHATE CYTIDYLYLTRANSFERASE"/>
    <property type="match status" value="1"/>
</dbReference>
<evidence type="ECO:0000256" key="10">
    <source>
        <dbReference type="ARBA" id="ARBA00024221"/>
    </source>
</evidence>
<evidence type="ECO:0000256" key="2">
    <source>
        <dbReference type="ARBA" id="ARBA00010101"/>
    </source>
</evidence>
<comment type="pathway">
    <text evidence="9">Phospholipid metabolism; phosphatidylethanolamine biosynthesis; phosphatidylethanolamine from ethanolamine: step 2/3.</text>
</comment>
<evidence type="ECO:0000313" key="14">
    <source>
        <dbReference type="Proteomes" id="UP000093807"/>
    </source>
</evidence>
<keyword evidence="4 13" id="KW-0808">Transferase</keyword>
<dbReference type="InterPro" id="IPR014729">
    <property type="entry name" value="Rossmann-like_a/b/a_fold"/>
</dbReference>
<comment type="pathway">
    <text evidence="1">Lipid metabolism.</text>
</comment>
<dbReference type="GO" id="GO:0005737">
    <property type="term" value="C:cytoplasm"/>
    <property type="evidence" value="ECO:0007669"/>
    <property type="project" value="TreeGrafter"/>
</dbReference>
<dbReference type="PANTHER" id="PTHR45780">
    <property type="entry name" value="ETHANOLAMINE-PHOSPHATE CYTIDYLYLTRANSFERASE"/>
    <property type="match status" value="1"/>
</dbReference>
<protein>
    <recommendedName>
        <fullName evidence="10">ethanolamine-phosphate cytidylyltransferase</fullName>
        <ecNumber evidence="10">2.7.7.14</ecNumber>
    </recommendedName>
    <alternativeName>
        <fullName evidence="11">CTP:phosphoethanolamine cytidylyltransferase</fullName>
    </alternativeName>
</protein>
<evidence type="ECO:0000256" key="5">
    <source>
        <dbReference type="ARBA" id="ARBA00022695"/>
    </source>
</evidence>
<dbReference type="AlphaFoldDB" id="A0A199XNV7"/>
<dbReference type="GO" id="GO:0004306">
    <property type="term" value="F:ethanolamine-phosphate cytidylyltransferase activity"/>
    <property type="evidence" value="ECO:0007669"/>
    <property type="project" value="UniProtKB-EC"/>
</dbReference>
<keyword evidence="5 13" id="KW-0548">Nucleotidyltransferase</keyword>
<evidence type="ECO:0000256" key="4">
    <source>
        <dbReference type="ARBA" id="ARBA00022679"/>
    </source>
</evidence>
<dbReference type="PATRIC" id="fig|29536.5.peg.2443"/>
<dbReference type="InterPro" id="IPR004821">
    <property type="entry name" value="Cyt_trans-like"/>
</dbReference>
<evidence type="ECO:0000256" key="11">
    <source>
        <dbReference type="ARBA" id="ARBA00031473"/>
    </source>
</evidence>
<keyword evidence="3" id="KW-0444">Lipid biosynthesis</keyword>
<dbReference type="GO" id="GO:0006646">
    <property type="term" value="P:phosphatidylethanolamine biosynthetic process"/>
    <property type="evidence" value="ECO:0007669"/>
    <property type="project" value="UniProtKB-UniPathway"/>
</dbReference>
<dbReference type="Gene3D" id="3.40.50.620">
    <property type="entry name" value="HUPs"/>
    <property type="match status" value="1"/>
</dbReference>
<feature type="domain" description="Cytidyltransferase-like" evidence="12">
    <location>
        <begin position="14"/>
        <end position="78"/>
    </location>
</feature>
<dbReference type="NCBIfam" id="TIGR00125">
    <property type="entry name" value="cyt_tran_rel"/>
    <property type="match status" value="1"/>
</dbReference>
<accession>A0A199XNV7</accession>
<keyword evidence="8" id="KW-1208">Phospholipid metabolism</keyword>
<evidence type="ECO:0000256" key="1">
    <source>
        <dbReference type="ARBA" id="ARBA00005189"/>
    </source>
</evidence>
<name>A0A199XNV7_9FLAO</name>
<dbReference type="UniPathway" id="UPA00558">
    <property type="reaction ID" value="UER00742"/>
</dbReference>
<evidence type="ECO:0000313" key="13">
    <source>
        <dbReference type="EMBL" id="OAZ03097.1"/>
    </source>
</evidence>
<gene>
    <name evidence="13" type="primary">tagD_1</name>
    <name evidence="13" type="ORF">FLB_23430</name>
</gene>
<keyword evidence="7" id="KW-0594">Phospholipid biosynthesis</keyword>
<keyword evidence="14" id="KW-1185">Reference proteome</keyword>
<comment type="similarity">
    <text evidence="2">Belongs to the cytidylyltransferase family.</text>
</comment>
<dbReference type="Proteomes" id="UP000093807">
    <property type="component" value="Unassembled WGS sequence"/>
</dbReference>
<reference evidence="13 14" key="1">
    <citation type="submission" date="2016-06" db="EMBL/GenBank/DDBJ databases">
        <title>Draft genome sequence of Flavobacterium succinicans strain DD5b.</title>
        <authorList>
            <person name="Poehlein A."/>
            <person name="Daniel R."/>
            <person name="Simeonova D.D."/>
        </authorList>
    </citation>
    <scope>NUCLEOTIDE SEQUENCE [LARGE SCALE GENOMIC DNA]</scope>
    <source>
        <strain evidence="13 14">DD5b</strain>
    </source>
</reference>
<sequence>MLLNNIKICITFSAFDLFHAGHVKMLEEAKRHCDYLIVGLQTDPTLDRPEKNRPTQTVVERYIKLNACVHFDEIIPYATE</sequence>
<evidence type="ECO:0000256" key="7">
    <source>
        <dbReference type="ARBA" id="ARBA00023209"/>
    </source>
</evidence>
<dbReference type="SUPFAM" id="SSF52374">
    <property type="entry name" value="Nucleotidylyl transferase"/>
    <property type="match status" value="1"/>
</dbReference>
<organism evidence="13 14">
    <name type="scientific">Flavobacterium succinicans</name>
    <dbReference type="NCBI Taxonomy" id="29536"/>
    <lineage>
        <taxon>Bacteria</taxon>
        <taxon>Pseudomonadati</taxon>
        <taxon>Bacteroidota</taxon>
        <taxon>Flavobacteriia</taxon>
        <taxon>Flavobacteriales</taxon>
        <taxon>Flavobacteriaceae</taxon>
        <taxon>Flavobacterium</taxon>
    </lineage>
</organism>
<evidence type="ECO:0000256" key="9">
    <source>
        <dbReference type="ARBA" id="ARBA00024191"/>
    </source>
</evidence>